<dbReference type="PANTHER" id="PTHR33143:SF3">
    <property type="entry name" value="VQ MOTIF-CONTAINING PROTEIN 17-RELATED"/>
    <property type="match status" value="1"/>
</dbReference>
<dbReference type="Gramene" id="EOY09488">
    <property type="protein sequence ID" value="EOY09488"/>
    <property type="gene ID" value="TCM_024904"/>
</dbReference>
<dbReference type="InParanoid" id="A0A061EXT4"/>
<dbReference type="OMA" id="MEATIFE"/>
<evidence type="ECO:0000313" key="2">
    <source>
        <dbReference type="EMBL" id="EOY09488.1"/>
    </source>
</evidence>
<keyword evidence="3" id="KW-1185">Reference proteome</keyword>
<gene>
    <name evidence="2" type="ORF">TCM_024904</name>
</gene>
<dbReference type="Pfam" id="PF05678">
    <property type="entry name" value="VQ"/>
    <property type="match status" value="1"/>
</dbReference>
<accession>A0A061EXT4</accession>
<dbReference type="InterPro" id="IPR008889">
    <property type="entry name" value="VQ"/>
</dbReference>
<sequence length="215" mass="24253">MSSPLNNIFPITFFSYISIPPFISLNKYTNSPTSFSFLVSLKHFSMENIMIRNQTRMPPSTPSALSIHKDSQTISKAKPKIRIIHIFAPEIIKTDVANFRELVQRLTGKPAQEKGCKKKARIGRRDHQEPRITRFCDKPVAAAVAKKMELRTGFLAGLETRERVKEEEGMWNDENSGGFLSGFGDLDGFIQELGEFPLLPLDASHMHGFEEAQLA</sequence>
<dbReference type="PANTHER" id="PTHR33143">
    <property type="entry name" value="F16F4.1 PROTEIN-RELATED"/>
    <property type="match status" value="1"/>
</dbReference>
<organism evidence="2 3">
    <name type="scientific">Theobroma cacao</name>
    <name type="common">Cacao</name>
    <name type="synonym">Cocoa</name>
    <dbReference type="NCBI Taxonomy" id="3641"/>
    <lineage>
        <taxon>Eukaryota</taxon>
        <taxon>Viridiplantae</taxon>
        <taxon>Streptophyta</taxon>
        <taxon>Embryophyta</taxon>
        <taxon>Tracheophyta</taxon>
        <taxon>Spermatophyta</taxon>
        <taxon>Magnoliopsida</taxon>
        <taxon>eudicotyledons</taxon>
        <taxon>Gunneridae</taxon>
        <taxon>Pentapetalae</taxon>
        <taxon>rosids</taxon>
        <taxon>malvids</taxon>
        <taxon>Malvales</taxon>
        <taxon>Malvaceae</taxon>
        <taxon>Byttnerioideae</taxon>
        <taxon>Theobroma</taxon>
    </lineage>
</organism>
<proteinExistence type="predicted"/>
<name>A0A061EXT4_THECC</name>
<dbReference type="HOGENOM" id="CLU_111794_1_0_1"/>
<dbReference type="FunCoup" id="A0A061EXT4">
    <property type="interactions" value="25"/>
</dbReference>
<reference evidence="2 3" key="1">
    <citation type="journal article" date="2013" name="Genome Biol.">
        <title>The genome sequence of the most widely cultivated cacao type and its use to identify candidate genes regulating pod color.</title>
        <authorList>
            <person name="Motamayor J.C."/>
            <person name="Mockaitis K."/>
            <person name="Schmutz J."/>
            <person name="Haiminen N."/>
            <person name="Iii D.L."/>
            <person name="Cornejo O."/>
            <person name="Findley S.D."/>
            <person name="Zheng P."/>
            <person name="Utro F."/>
            <person name="Royaert S."/>
            <person name="Saski C."/>
            <person name="Jenkins J."/>
            <person name="Podicheti R."/>
            <person name="Zhao M."/>
            <person name="Scheffler B.E."/>
            <person name="Stack J.C."/>
            <person name="Feltus F.A."/>
            <person name="Mustiga G.M."/>
            <person name="Amores F."/>
            <person name="Phillips W."/>
            <person name="Marelli J.P."/>
            <person name="May G.D."/>
            <person name="Shapiro H."/>
            <person name="Ma J."/>
            <person name="Bustamante C.D."/>
            <person name="Schnell R.J."/>
            <person name="Main D."/>
            <person name="Gilbert D."/>
            <person name="Parida L."/>
            <person name="Kuhn D.N."/>
        </authorList>
    </citation>
    <scope>NUCLEOTIDE SEQUENCE [LARGE SCALE GENOMIC DNA]</scope>
    <source>
        <strain evidence="3">cv. Matina 1-6</strain>
    </source>
</reference>
<dbReference type="eggNOG" id="ENOG502S3AS">
    <property type="taxonomic scope" value="Eukaryota"/>
</dbReference>
<dbReference type="AlphaFoldDB" id="A0A061EXT4"/>
<dbReference type="STRING" id="3641.A0A061EXT4"/>
<dbReference type="Proteomes" id="UP000026915">
    <property type="component" value="Chromosome 5"/>
</dbReference>
<evidence type="ECO:0000313" key="3">
    <source>
        <dbReference type="Proteomes" id="UP000026915"/>
    </source>
</evidence>
<dbReference type="InterPro" id="IPR039607">
    <property type="entry name" value="VQ_8/17/18/20/21/25"/>
</dbReference>
<dbReference type="EMBL" id="CM001883">
    <property type="protein sequence ID" value="EOY09488.1"/>
    <property type="molecule type" value="Genomic_DNA"/>
</dbReference>
<feature type="domain" description="VQ" evidence="1">
    <location>
        <begin position="86"/>
        <end position="112"/>
    </location>
</feature>
<dbReference type="GO" id="GO:0005634">
    <property type="term" value="C:nucleus"/>
    <property type="evidence" value="ECO:0000318"/>
    <property type="project" value="GO_Central"/>
</dbReference>
<protein>
    <submittedName>
        <fullName evidence="2">VQ motif-containing protein, putative</fullName>
    </submittedName>
</protein>
<evidence type="ECO:0000259" key="1">
    <source>
        <dbReference type="Pfam" id="PF05678"/>
    </source>
</evidence>